<dbReference type="Gene3D" id="3.30.559.10">
    <property type="entry name" value="Chloramphenicol acetyltransferase-like domain"/>
    <property type="match status" value="2"/>
</dbReference>
<comment type="similarity">
    <text evidence="1">Belongs to the plant acyltransferase family.</text>
</comment>
<dbReference type="PANTHER" id="PTHR31642:SF13">
    <property type="entry name" value="AGMATINE HYDROXYCINNAMOYLTRANSFERASE 1"/>
    <property type="match status" value="1"/>
</dbReference>
<gene>
    <name evidence="5" type="primary">LOC109712928</name>
</gene>
<dbReference type="GO" id="GO:0016747">
    <property type="term" value="F:acyltransferase activity, transferring groups other than amino-acyl groups"/>
    <property type="evidence" value="ECO:0007669"/>
    <property type="project" value="TreeGrafter"/>
</dbReference>
<dbReference type="OrthoDB" id="671439at2759"/>
<evidence type="ECO:0000313" key="5">
    <source>
        <dbReference type="RefSeq" id="XP_020092331.1"/>
    </source>
</evidence>
<dbReference type="Proteomes" id="UP000515123">
    <property type="component" value="Linkage group 7"/>
</dbReference>
<evidence type="ECO:0000256" key="3">
    <source>
        <dbReference type="ARBA" id="ARBA00023315"/>
    </source>
</evidence>
<evidence type="ECO:0000256" key="2">
    <source>
        <dbReference type="ARBA" id="ARBA00022679"/>
    </source>
</evidence>
<reference evidence="5" key="2">
    <citation type="submission" date="2025-08" db="UniProtKB">
        <authorList>
            <consortium name="RefSeq"/>
        </authorList>
    </citation>
    <scope>IDENTIFICATION</scope>
    <source>
        <tissue evidence="5">Leaf</tissue>
    </source>
</reference>
<organism evidence="4 5">
    <name type="scientific">Ananas comosus</name>
    <name type="common">Pineapple</name>
    <name type="synonym">Ananas ananas</name>
    <dbReference type="NCBI Taxonomy" id="4615"/>
    <lineage>
        <taxon>Eukaryota</taxon>
        <taxon>Viridiplantae</taxon>
        <taxon>Streptophyta</taxon>
        <taxon>Embryophyta</taxon>
        <taxon>Tracheophyta</taxon>
        <taxon>Spermatophyta</taxon>
        <taxon>Magnoliopsida</taxon>
        <taxon>Liliopsida</taxon>
        <taxon>Poales</taxon>
        <taxon>Bromeliaceae</taxon>
        <taxon>Bromelioideae</taxon>
        <taxon>Ananas</taxon>
    </lineage>
</organism>
<proteinExistence type="inferred from homology"/>
<dbReference type="Pfam" id="PF02458">
    <property type="entry name" value="Transferase"/>
    <property type="match status" value="1"/>
</dbReference>
<dbReference type="SUPFAM" id="SSF52777">
    <property type="entry name" value="CoA-dependent acyltransferases"/>
    <property type="match status" value="1"/>
</dbReference>
<name>A0A6P5F823_ANACO</name>
<keyword evidence="2" id="KW-0808">Transferase</keyword>
<dbReference type="PANTHER" id="PTHR31642">
    <property type="entry name" value="TRICHOTHECENE 3-O-ACETYLTRANSFERASE"/>
    <property type="match status" value="1"/>
</dbReference>
<protein>
    <submittedName>
        <fullName evidence="5">Agmatine hydroxycinnamoyltransferase 1-like</fullName>
    </submittedName>
</protein>
<dbReference type="InterPro" id="IPR023213">
    <property type="entry name" value="CAT-like_dom_sf"/>
</dbReference>
<dbReference type="Gramene" id="Aco005277.1.mrna1">
    <property type="protein sequence ID" value="Aco005277.1.mrna1"/>
    <property type="gene ID" value="Aco005277.1.path1"/>
</dbReference>
<dbReference type="AlphaFoldDB" id="A0A6P5F823"/>
<keyword evidence="3" id="KW-0012">Acyltransferase</keyword>
<dbReference type="GeneID" id="109712928"/>
<dbReference type="RefSeq" id="XP_020092331.1">
    <property type="nucleotide sequence ID" value="XM_020236742.1"/>
</dbReference>
<evidence type="ECO:0000313" key="4">
    <source>
        <dbReference type="Proteomes" id="UP000515123"/>
    </source>
</evidence>
<keyword evidence="4" id="KW-1185">Reference proteome</keyword>
<evidence type="ECO:0000256" key="1">
    <source>
        <dbReference type="ARBA" id="ARBA00009861"/>
    </source>
</evidence>
<sequence>MKVRVESSKLVKPFYGSGGADDRRTAEFVPLTVFDRVAEDAHFSAIFAYRPPTPPNSAFEKSLAAVLAVYREWAGRFGVDGDGNPVIVLNDEGVRFIEASVDSAHDEAVPREPSPAWLNLHPSKEEEIQELLQIQLTRFACGTLTVGHNAHHRVADGQGAFQFFAAWARACRAVSDDDPAPPLPAAPHDRAALFAPRRPPRCEFDHRRAEFCRKNTNPAVQTLDGASVGGNVVVHRAHFSKQFIGQLKAAAAGTGGDDRLRYSTFVCVMAQLWRAITRSRRVGGAASTHLRINVNGRARLVPPAPDDYSGNLILWAFPRATAEELVRRPVSYAAGLIERAVAGLDDRYFRSFIDFASTGAVEEEGLVPLVESNLVALSPHVDVYTWNRFPLKAMDFGGGGGNGNGGEPFYVVPSYFAMEGVVIIAPSFAEEGAIDAYVSLFEDNLASFVEECYSLDQHNLSGECAGEVVHPQNGGVFCNNKMDRVNDNAGDAQLLSGSSALSL</sequence>
<dbReference type="InterPro" id="IPR050317">
    <property type="entry name" value="Plant_Fungal_Acyltransferase"/>
</dbReference>
<accession>A0A6P5F823</accession>
<reference evidence="4" key="1">
    <citation type="journal article" date="2015" name="Nat. Genet.">
        <title>The pineapple genome and the evolution of CAM photosynthesis.</title>
        <authorList>
            <person name="Ming R."/>
            <person name="VanBuren R."/>
            <person name="Wai C.M."/>
            <person name="Tang H."/>
            <person name="Schatz M.C."/>
            <person name="Bowers J.E."/>
            <person name="Lyons E."/>
            <person name="Wang M.L."/>
            <person name="Chen J."/>
            <person name="Biggers E."/>
            <person name="Zhang J."/>
            <person name="Huang L."/>
            <person name="Zhang L."/>
            <person name="Miao W."/>
            <person name="Zhang J."/>
            <person name="Ye Z."/>
            <person name="Miao C."/>
            <person name="Lin Z."/>
            <person name="Wang H."/>
            <person name="Zhou H."/>
            <person name="Yim W.C."/>
            <person name="Priest H.D."/>
            <person name="Zheng C."/>
            <person name="Woodhouse M."/>
            <person name="Edger P.P."/>
            <person name="Guyot R."/>
            <person name="Guo H.B."/>
            <person name="Guo H."/>
            <person name="Zheng G."/>
            <person name="Singh R."/>
            <person name="Sharma A."/>
            <person name="Min X."/>
            <person name="Zheng Y."/>
            <person name="Lee H."/>
            <person name="Gurtowski J."/>
            <person name="Sedlazeck F.J."/>
            <person name="Harkess A."/>
            <person name="McKain M.R."/>
            <person name="Liao Z."/>
            <person name="Fang J."/>
            <person name="Liu J."/>
            <person name="Zhang X."/>
            <person name="Zhang Q."/>
            <person name="Hu W."/>
            <person name="Qin Y."/>
            <person name="Wang K."/>
            <person name="Chen L.Y."/>
            <person name="Shirley N."/>
            <person name="Lin Y.R."/>
            <person name="Liu L.Y."/>
            <person name="Hernandez A.G."/>
            <person name="Wright C.L."/>
            <person name="Bulone V."/>
            <person name="Tuskan G.A."/>
            <person name="Heath K."/>
            <person name="Zee F."/>
            <person name="Moore P.H."/>
            <person name="Sunkar R."/>
            <person name="Leebens-Mack J.H."/>
            <person name="Mockler T."/>
            <person name="Bennetzen J.L."/>
            <person name="Freeling M."/>
            <person name="Sankoff D."/>
            <person name="Paterson A.H."/>
            <person name="Zhu X."/>
            <person name="Yang X."/>
            <person name="Smith J.A."/>
            <person name="Cushman J.C."/>
            <person name="Paull R.E."/>
            <person name="Yu Q."/>
        </authorList>
    </citation>
    <scope>NUCLEOTIDE SEQUENCE [LARGE SCALE GENOMIC DNA]</scope>
    <source>
        <strain evidence="4">cv. F153</strain>
    </source>
</reference>